<dbReference type="InterPro" id="IPR049712">
    <property type="entry name" value="Poly_export"/>
</dbReference>
<dbReference type="Pfam" id="PF02563">
    <property type="entry name" value="Poly_export"/>
    <property type="match status" value="1"/>
</dbReference>
<accession>A0ABU5NUU5</accession>
<evidence type="ECO:0000259" key="2">
    <source>
        <dbReference type="Pfam" id="PF02563"/>
    </source>
</evidence>
<dbReference type="EMBL" id="JAYDCJ010000001">
    <property type="protein sequence ID" value="MEA1079583.1"/>
    <property type="molecule type" value="Genomic_DNA"/>
</dbReference>
<evidence type="ECO:0000313" key="4">
    <source>
        <dbReference type="Proteomes" id="UP001305746"/>
    </source>
</evidence>
<gene>
    <name evidence="3" type="ORF">U5822_02815</name>
</gene>
<dbReference type="Gene3D" id="3.10.560.10">
    <property type="entry name" value="Outer membrane lipoprotein wza domain like"/>
    <property type="match status" value="1"/>
</dbReference>
<dbReference type="InterPro" id="IPR003715">
    <property type="entry name" value="Poly_export_N"/>
</dbReference>
<proteinExistence type="predicted"/>
<organism evidence="3 4">
    <name type="scientific">Marinobacter qingdaonensis</name>
    <dbReference type="NCBI Taxonomy" id="3108486"/>
    <lineage>
        <taxon>Bacteria</taxon>
        <taxon>Pseudomonadati</taxon>
        <taxon>Pseudomonadota</taxon>
        <taxon>Gammaproteobacteria</taxon>
        <taxon>Pseudomonadales</taxon>
        <taxon>Marinobacteraceae</taxon>
        <taxon>Marinobacter</taxon>
    </lineage>
</organism>
<dbReference type="PROSITE" id="PS51257">
    <property type="entry name" value="PROKAR_LIPOPROTEIN"/>
    <property type="match status" value="1"/>
</dbReference>
<protein>
    <submittedName>
        <fullName evidence="3">Polysaccharide biosynthesis/export family protein</fullName>
    </submittedName>
</protein>
<dbReference type="RefSeq" id="WP_322854102.1">
    <property type="nucleotide sequence ID" value="NZ_JAYDCJ010000001.1"/>
</dbReference>
<keyword evidence="4" id="KW-1185">Reference proteome</keyword>
<feature type="domain" description="Polysaccharide export protein N-terminal" evidence="2">
    <location>
        <begin position="89"/>
        <end position="163"/>
    </location>
</feature>
<dbReference type="PANTHER" id="PTHR33619:SF3">
    <property type="entry name" value="POLYSACCHARIDE EXPORT PROTEIN GFCE-RELATED"/>
    <property type="match status" value="1"/>
</dbReference>
<comment type="caution">
    <text evidence="3">The sequence shown here is derived from an EMBL/GenBank/DDBJ whole genome shotgun (WGS) entry which is preliminary data.</text>
</comment>
<keyword evidence="1" id="KW-0732">Signal</keyword>
<evidence type="ECO:0000256" key="1">
    <source>
        <dbReference type="ARBA" id="ARBA00022729"/>
    </source>
</evidence>
<dbReference type="PANTHER" id="PTHR33619">
    <property type="entry name" value="POLYSACCHARIDE EXPORT PROTEIN GFCE-RELATED"/>
    <property type="match status" value="1"/>
</dbReference>
<sequence length="420" mass="44991">MTMLRSLLTQSGVLPVVFLLGCASPGMDTSEGNRVVHDQHWSADLNGPRSERPYYIAPTAAYTAYEHAALSASPRTARLDASSAFGRTPAPRLSPGDRVRIALPPKAVFEGVFQHSDDAFSGIFEISFDGTLHLPYVPAIEAAGSTLAELEMRINQTLETNGYFRPGMARLHLSIQEWAPIQVSVSGAVFNPGLIGVNARTPDGSGDQLQLQGGSTALNRLLTAALRGAGGVTPNANVETIEIVRDGQVLTADLTGALDGSHLQDVALVHGDQIRVPGRALPDRRMVRPTAITPPGIRVFISNLTVPALNNASSAVERHATSLPYGSRLHTAVVSGNCAGGIVSTNSDRYAVLVTNDPVSKRPVTIERRVEQLIQAPNQTAYNPFLMPNDSIVCYDSRVTNLRDIGRAIGDILNPFGWFF</sequence>
<name>A0ABU5NUU5_9GAMM</name>
<dbReference type="Proteomes" id="UP001305746">
    <property type="component" value="Unassembled WGS sequence"/>
</dbReference>
<reference evidence="3 4" key="1">
    <citation type="submission" date="2023-12" db="EMBL/GenBank/DDBJ databases">
        <title>Marinobacter qingdaonensis sp. nov., isolated from the intertidal sediment of Qingdao, PR China.</title>
        <authorList>
            <person name="Li Y."/>
        </authorList>
    </citation>
    <scope>NUCLEOTIDE SEQUENCE [LARGE SCALE GENOMIC DNA]</scope>
    <source>
        <strain evidence="3 4">ASW11-75</strain>
    </source>
</reference>
<evidence type="ECO:0000313" key="3">
    <source>
        <dbReference type="EMBL" id="MEA1079583.1"/>
    </source>
</evidence>